<feature type="transmembrane region" description="Helical" evidence="1">
    <location>
        <begin position="12"/>
        <end position="31"/>
    </location>
</feature>
<dbReference type="EMBL" id="JAUSTQ010000005">
    <property type="protein sequence ID" value="MDQ0159497.1"/>
    <property type="molecule type" value="Genomic_DNA"/>
</dbReference>
<dbReference type="PANTHER" id="PTHR31446:SF29">
    <property type="entry name" value="ACID PHOSPHATASE_VANADIUM-DEPENDENT HALOPEROXIDASE-RELATED PROTEIN"/>
    <property type="match status" value="1"/>
</dbReference>
<feature type="transmembrane region" description="Helical" evidence="1">
    <location>
        <begin position="140"/>
        <end position="158"/>
    </location>
</feature>
<reference evidence="2 3" key="1">
    <citation type="submission" date="2023-07" db="EMBL/GenBank/DDBJ databases">
        <title>Genomic Encyclopedia of Type Strains, Phase IV (KMG-IV): sequencing the most valuable type-strain genomes for metagenomic binning, comparative biology and taxonomic classification.</title>
        <authorList>
            <person name="Goeker M."/>
        </authorList>
    </citation>
    <scope>NUCLEOTIDE SEQUENCE [LARGE SCALE GENOMIC DNA]</scope>
    <source>
        <strain evidence="2 3">DSM 16460</strain>
    </source>
</reference>
<evidence type="ECO:0000313" key="2">
    <source>
        <dbReference type="EMBL" id="MDQ0159497.1"/>
    </source>
</evidence>
<dbReference type="RefSeq" id="WP_306976021.1">
    <property type="nucleotide sequence ID" value="NZ_JAUSTQ010000005.1"/>
</dbReference>
<keyword evidence="1" id="KW-0472">Membrane</keyword>
<keyword evidence="1" id="KW-0812">Transmembrane</keyword>
<accession>A0ABT9VF14</accession>
<gene>
    <name evidence="2" type="ORF">J2S77_001481</name>
</gene>
<organism evidence="2 3">
    <name type="scientific">Alkalibacillus salilacus</name>
    <dbReference type="NCBI Taxonomy" id="284582"/>
    <lineage>
        <taxon>Bacteria</taxon>
        <taxon>Bacillati</taxon>
        <taxon>Bacillota</taxon>
        <taxon>Bacilli</taxon>
        <taxon>Bacillales</taxon>
        <taxon>Bacillaceae</taxon>
        <taxon>Alkalibacillus</taxon>
    </lineage>
</organism>
<sequence>MVEIFENTPLWIALFAVIFAQVVKIPIQYIATREINLGIAFSTGGMPSSHTAAVASLTTAIGIEHGLNSPLFAIACVLSIIVMYDATGIRRHAGEHATILNQLVKDVQRIVDDAIQWQQKEAHEKQKELKELLGHQPIEVFFGAVTGILLAIITYTYFL</sequence>
<dbReference type="Pfam" id="PF02681">
    <property type="entry name" value="DUF212"/>
    <property type="match status" value="1"/>
</dbReference>
<protein>
    <submittedName>
        <fullName evidence="2">Acid phosphatase family membrane protein YuiD</fullName>
    </submittedName>
</protein>
<keyword evidence="3" id="KW-1185">Reference proteome</keyword>
<keyword evidence="1" id="KW-1133">Transmembrane helix</keyword>
<evidence type="ECO:0000256" key="1">
    <source>
        <dbReference type="SAM" id="Phobius"/>
    </source>
</evidence>
<feature type="transmembrane region" description="Helical" evidence="1">
    <location>
        <begin position="69"/>
        <end position="86"/>
    </location>
</feature>
<evidence type="ECO:0000313" key="3">
    <source>
        <dbReference type="Proteomes" id="UP001224359"/>
    </source>
</evidence>
<dbReference type="Proteomes" id="UP001224359">
    <property type="component" value="Unassembled WGS sequence"/>
</dbReference>
<dbReference type="InterPro" id="IPR003832">
    <property type="entry name" value="DUF212"/>
</dbReference>
<proteinExistence type="predicted"/>
<comment type="caution">
    <text evidence="2">The sequence shown here is derived from an EMBL/GenBank/DDBJ whole genome shotgun (WGS) entry which is preliminary data.</text>
</comment>
<name>A0ABT9VF14_9BACI</name>
<dbReference type="PANTHER" id="PTHR31446">
    <property type="entry name" value="ACID PHOSPHATASE/VANADIUM-DEPENDENT HALOPEROXIDASE-RELATED PROTEIN"/>
    <property type="match status" value="1"/>
</dbReference>